<dbReference type="InParanoid" id="A0A0V1BVY4"/>
<dbReference type="Proteomes" id="UP000054776">
    <property type="component" value="Unassembled WGS sequence"/>
</dbReference>
<dbReference type="Pfam" id="PF00650">
    <property type="entry name" value="CRAL_TRIO"/>
    <property type="match status" value="1"/>
</dbReference>
<dbReference type="Pfam" id="PF03765">
    <property type="entry name" value="CRAL_TRIO_N"/>
    <property type="match status" value="1"/>
</dbReference>
<dbReference type="InterPro" id="IPR036865">
    <property type="entry name" value="CRAL-TRIO_dom_sf"/>
</dbReference>
<dbReference type="EMBL" id="JYDH01000008">
    <property type="protein sequence ID" value="KRY41284.1"/>
    <property type="molecule type" value="Genomic_DNA"/>
</dbReference>
<dbReference type="SUPFAM" id="SSF101576">
    <property type="entry name" value="Supernatant protein factor (SPF), C-terminal domain"/>
    <property type="match status" value="1"/>
</dbReference>
<feature type="domain" description="CRAL-TRIO" evidence="1">
    <location>
        <begin position="87"/>
        <end position="272"/>
    </location>
</feature>
<dbReference type="InterPro" id="IPR001251">
    <property type="entry name" value="CRAL-TRIO_dom"/>
</dbReference>
<dbReference type="InterPro" id="IPR058960">
    <property type="entry name" value="Ctg-1-like_C"/>
</dbReference>
<evidence type="ECO:0000313" key="2">
    <source>
        <dbReference type="EMBL" id="KRY41284.1"/>
    </source>
</evidence>
<dbReference type="SUPFAM" id="SSF46938">
    <property type="entry name" value="CRAL/TRIO N-terminal domain"/>
    <property type="match status" value="1"/>
</dbReference>
<dbReference type="SUPFAM" id="SSF52087">
    <property type="entry name" value="CRAL/TRIO domain"/>
    <property type="match status" value="1"/>
</dbReference>
<dbReference type="OrthoDB" id="1434354at2759"/>
<protein>
    <submittedName>
        <fullName evidence="2">SEC14-like protein 2</fullName>
    </submittedName>
</protein>
<evidence type="ECO:0000259" key="1">
    <source>
        <dbReference type="PROSITE" id="PS50191"/>
    </source>
</evidence>
<dbReference type="SMART" id="SM00516">
    <property type="entry name" value="SEC14"/>
    <property type="match status" value="1"/>
</dbReference>
<organism evidence="2 3">
    <name type="scientific">Trichinella spiralis</name>
    <name type="common">Trichina worm</name>
    <dbReference type="NCBI Taxonomy" id="6334"/>
    <lineage>
        <taxon>Eukaryota</taxon>
        <taxon>Metazoa</taxon>
        <taxon>Ecdysozoa</taxon>
        <taxon>Nematoda</taxon>
        <taxon>Enoplea</taxon>
        <taxon>Dorylaimia</taxon>
        <taxon>Trichinellida</taxon>
        <taxon>Trichinellidae</taxon>
        <taxon>Trichinella</taxon>
    </lineage>
</organism>
<gene>
    <name evidence="2" type="primary">Sec14l2</name>
    <name evidence="2" type="ORF">T01_7700</name>
</gene>
<dbReference type="SMART" id="SM01100">
    <property type="entry name" value="CRAL_TRIO_N"/>
    <property type="match status" value="1"/>
</dbReference>
<dbReference type="Gene3D" id="3.40.525.10">
    <property type="entry name" value="CRAL-TRIO lipid binding domain"/>
    <property type="match status" value="1"/>
</dbReference>
<dbReference type="GO" id="GO:0005737">
    <property type="term" value="C:cytoplasm"/>
    <property type="evidence" value="ECO:0007669"/>
    <property type="project" value="TreeGrafter"/>
</dbReference>
<dbReference type="InterPro" id="IPR011074">
    <property type="entry name" value="CRAL/TRIO_N_dom"/>
</dbReference>
<reference evidence="2 3" key="1">
    <citation type="submission" date="2015-01" db="EMBL/GenBank/DDBJ databases">
        <title>Evolution of Trichinella species and genotypes.</title>
        <authorList>
            <person name="Korhonen P.K."/>
            <person name="Edoardo P."/>
            <person name="Giuseppe L.R."/>
            <person name="Gasser R.B."/>
        </authorList>
    </citation>
    <scope>NUCLEOTIDE SEQUENCE [LARGE SCALE GENOMIC DNA]</scope>
    <source>
        <strain evidence="2">ISS3</strain>
    </source>
</reference>
<name>A0A0V1BVY4_TRISP</name>
<dbReference type="InterPro" id="IPR036598">
    <property type="entry name" value="GOLD_dom_sf"/>
</dbReference>
<keyword evidence="3" id="KW-1185">Reference proteome</keyword>
<proteinExistence type="predicted"/>
<dbReference type="Gene3D" id="2.60.120.680">
    <property type="entry name" value="GOLD domain"/>
    <property type="match status" value="1"/>
</dbReference>
<dbReference type="InterPro" id="IPR051064">
    <property type="entry name" value="SEC14/CRAL-TRIO_domain"/>
</dbReference>
<dbReference type="PANTHER" id="PTHR23324">
    <property type="entry name" value="SEC14 RELATED PROTEIN"/>
    <property type="match status" value="1"/>
</dbReference>
<dbReference type="PANTHER" id="PTHR23324:SF83">
    <property type="entry name" value="SEC14-LIKE PROTEIN 2"/>
    <property type="match status" value="1"/>
</dbReference>
<dbReference type="Pfam" id="PF25883">
    <property type="entry name" value="F28H7_8_C"/>
    <property type="match status" value="1"/>
</dbReference>
<dbReference type="PROSITE" id="PS50191">
    <property type="entry name" value="CRAL_TRIO"/>
    <property type="match status" value="1"/>
</dbReference>
<dbReference type="AlphaFoldDB" id="A0A0V1BVY4"/>
<dbReference type="InterPro" id="IPR036273">
    <property type="entry name" value="CRAL/TRIO_N_dom_sf"/>
</dbReference>
<accession>A0A0V1BVY4</accession>
<evidence type="ECO:0000313" key="3">
    <source>
        <dbReference type="Proteomes" id="UP000054776"/>
    </source>
</evidence>
<dbReference type="CDD" id="cd00170">
    <property type="entry name" value="SEC14"/>
    <property type="match status" value="1"/>
</dbReference>
<comment type="caution">
    <text evidence="2">The sequence shown here is derived from an EMBL/GenBank/DDBJ whole genome shotgun (WGS) entry which is preliminary data.</text>
</comment>
<dbReference type="STRING" id="6334.A0A0V1BVY4"/>
<sequence length="421" mass="49061">MLTSNTIYESEMSKLSERQKQIHEEFYRRFEADSDKLYFLKNPIFLLRWLRARKFDINKAEAMLREHLKYRKVMHLDDESPVKKIAINPQFAKYFTRGDFGQDNEGRPVVYFPFGGIDPKGTIKAHKESRHASLLSSFKGSQMLLTMLIWQEETRLLCEQLSKEKQKCIFQAIYVLDLKGIGSQHLWKPGVDIFLQIASNLEQHAPEILYKLYVINAPNIFNVIYSIIRPVLDENTKRKIQILGDDYKEALQKDIPAKYIPAYYGGHCYGNNNDPKCTHKISYGGLVPRELYFNDCYRPADIQEITIGRQSQKLIPLHVTKSNSVLNWYIKSTSNQDIGVGIYFTTDQSLTSVDEMEMITPYFRLQMHMVPEFGSLKVEKNGYYHLRLNNSYSTFFSKQLLYHFSVSTETKENGDKNNSAK</sequence>